<keyword evidence="2" id="KW-0964">Secreted</keyword>
<proteinExistence type="predicted"/>
<dbReference type="Proteomes" id="UP000644507">
    <property type="component" value="Unassembled WGS sequence"/>
</dbReference>
<evidence type="ECO:0000256" key="6">
    <source>
        <dbReference type="SAM" id="SignalP"/>
    </source>
</evidence>
<keyword evidence="8" id="KW-1185">Reference proteome</keyword>
<comment type="caution">
    <text evidence="7">The sequence shown here is derived from an EMBL/GenBank/DDBJ whole genome shotgun (WGS) entry which is preliminary data.</text>
</comment>
<feature type="compositionally biased region" description="Acidic residues" evidence="5">
    <location>
        <begin position="413"/>
        <end position="424"/>
    </location>
</feature>
<dbReference type="PANTHER" id="PTHR37467">
    <property type="entry name" value="EXPORTED CALCIUM-BINDING GLYCOPROTEIN-RELATED"/>
    <property type="match status" value="1"/>
</dbReference>
<feature type="compositionally biased region" description="Acidic residues" evidence="5">
    <location>
        <begin position="290"/>
        <end position="314"/>
    </location>
</feature>
<reference evidence="7" key="2">
    <citation type="submission" date="2020-09" db="EMBL/GenBank/DDBJ databases">
        <authorList>
            <person name="Sun Q."/>
            <person name="Kim S."/>
        </authorList>
    </citation>
    <scope>NUCLEOTIDE SEQUENCE</scope>
    <source>
        <strain evidence="7">KCTC 12988</strain>
    </source>
</reference>
<feature type="compositionally biased region" description="Polar residues" evidence="5">
    <location>
        <begin position="714"/>
        <end position="723"/>
    </location>
</feature>
<keyword evidence="3 6" id="KW-0732">Signal</keyword>
<dbReference type="PANTHER" id="PTHR37467:SF1">
    <property type="entry name" value="EXPORTED CALCIUM-BINDING GLYCOPROTEIN"/>
    <property type="match status" value="1"/>
</dbReference>
<feature type="compositionally biased region" description="Polar residues" evidence="5">
    <location>
        <begin position="364"/>
        <end position="376"/>
    </location>
</feature>
<evidence type="ECO:0000256" key="4">
    <source>
        <dbReference type="ARBA" id="ARBA00022837"/>
    </source>
</evidence>
<feature type="chain" id="PRO_5037846747" evidence="6">
    <location>
        <begin position="29"/>
        <end position="1151"/>
    </location>
</feature>
<evidence type="ECO:0000256" key="3">
    <source>
        <dbReference type="ARBA" id="ARBA00022729"/>
    </source>
</evidence>
<dbReference type="InterPro" id="IPR059100">
    <property type="entry name" value="TSP3_bac"/>
</dbReference>
<dbReference type="AlphaFoldDB" id="A0A918WMN5"/>
<organism evidence="7 8">
    <name type="scientific">Roseibacillus persicicus</name>
    <dbReference type="NCBI Taxonomy" id="454148"/>
    <lineage>
        <taxon>Bacteria</taxon>
        <taxon>Pseudomonadati</taxon>
        <taxon>Verrucomicrobiota</taxon>
        <taxon>Verrucomicrobiia</taxon>
        <taxon>Verrucomicrobiales</taxon>
        <taxon>Verrucomicrobiaceae</taxon>
        <taxon>Roseibacillus</taxon>
    </lineage>
</organism>
<feature type="compositionally biased region" description="Low complexity" evidence="5">
    <location>
        <begin position="702"/>
        <end position="713"/>
    </location>
</feature>
<name>A0A918WMN5_9BACT</name>
<keyword evidence="4" id="KW-0106">Calcium</keyword>
<accession>A0A918WMN5</accession>
<feature type="compositionally biased region" description="Acidic residues" evidence="5">
    <location>
        <begin position="726"/>
        <end position="736"/>
    </location>
</feature>
<dbReference type="Pfam" id="PF18884">
    <property type="entry name" value="TSP3_bac"/>
    <property type="match status" value="5"/>
</dbReference>
<comment type="subcellular location">
    <subcellularLocation>
        <location evidence="1">Secreted</location>
    </subcellularLocation>
</comment>
<feature type="compositionally biased region" description="Polar residues" evidence="5">
    <location>
        <begin position="433"/>
        <end position="443"/>
    </location>
</feature>
<gene>
    <name evidence="7" type="ORF">GCM10007100_30380</name>
</gene>
<feature type="region of interest" description="Disordered" evidence="5">
    <location>
        <begin position="702"/>
        <end position="747"/>
    </location>
</feature>
<evidence type="ECO:0000313" key="7">
    <source>
        <dbReference type="EMBL" id="GHC61038.1"/>
    </source>
</evidence>
<sequence length="1151" mass="118599">MKTKSITRGRLVLSSTMAATFSSLSSLSAAIIAEDSFEVGGSPDYSAGFENLVGQGPARTGFTGNWLEAYGGAQSPDVAATGLTYSDGTNSMAVTGGAIEYFEKGFGRAGRVLANPYTDATDGTVYFAVLIQLDSIDSPENYRGLEMHNGGFDDAGNRKLQIVTGEPGAAANDANFALRLFENTADFSADLGAPDTNVNLFVGKITFSATGGGDSISIWRNPGNLGSESASGAPTATFSGFDLQLDRVSVARFNNGTPDGEGGTTGNGFILDEIRFGTTWSDVTTVSDGTDTDGDGLPDDWEIANGLDENDDGTVGESSPGAKDGINGALGDPDIDSSNNAQEYARGTNPQDADSDDDQVFDGNETNTGIFSSATNTGTDPLDPDSDGDGLNDGVESGSGTFVDANDTGSDPNESDTDGDDVNDLSEVAAGTDPNSPASKPSTANAEVVGLDYFDYAPGTLDNAIGGEFFDYDNSTANDAFIGHLGDQSAWFGNSRIVCGKLLTENNSTAYRALAGPTAGGEAISQFGNLPTASNQKIYFRVDMTYRSESTFAGLSFFRNGTEQMFFGVSGVDQQLGIEEPNGAFQSIESPVDGQTYTLVGAIGEDLGDATAKLFLDPDLGQPEPALGDADIIPSDPANLTPSAIRLASGGNVTTAWDNLVITTSWEALGTTQPTDSDGDSLRDTFELNFAGDLTTLTAATANNDGDTLNNGTEQSNGTNPLSADSDGDTLNDDVEITNGTNPCLLDTDGDGLNDDWETGTGTFVNGTETGTDPLVVDTDLDGLDDGFEVLLGSDPTDIASTPASAPALLCNGYREDLYGAAIAVQAVQTNFGDTNAQDSRSELNAAYAGIQDGKLFLMLTGNIENNFNKLQIFIDSTSAVGTNVLTAAGNDGSGNMNGLIFDTAFQPDYHLIVRRGLGSTNQLDLDISNLATGQFASYSNIFGGSQEGFGETGTPNAGLLTPNPIGVGYFNLNFAGVTGGTGAADQTAAQAVRAGLEVCIDLADIGSPTGTDIKAMAFITSDNHGFTSNQFLGALPIDLNGEGAGTDNLGTTNLIDLSAIDGDQCFTITIPTQGAGISIVDCNLMGTTFSITAGGLISGEDYHLEYSPDLSTAFTNVAGSTFNAGGVTDSTSVAVSGAKGFYRVAAGTAE</sequence>
<dbReference type="RefSeq" id="WP_189571684.1">
    <property type="nucleotide sequence ID" value="NZ_BMXI01000014.1"/>
</dbReference>
<protein>
    <submittedName>
        <fullName evidence="7">Uncharacterized protein</fullName>
    </submittedName>
</protein>
<reference evidence="7" key="1">
    <citation type="journal article" date="2014" name="Int. J. Syst. Evol. Microbiol.">
        <title>Complete genome sequence of Corynebacterium casei LMG S-19264T (=DSM 44701T), isolated from a smear-ripened cheese.</title>
        <authorList>
            <consortium name="US DOE Joint Genome Institute (JGI-PGF)"/>
            <person name="Walter F."/>
            <person name="Albersmeier A."/>
            <person name="Kalinowski J."/>
            <person name="Ruckert C."/>
        </authorList>
    </citation>
    <scope>NUCLEOTIDE SEQUENCE</scope>
    <source>
        <strain evidence="7">KCTC 12988</strain>
    </source>
</reference>
<evidence type="ECO:0000256" key="1">
    <source>
        <dbReference type="ARBA" id="ARBA00004613"/>
    </source>
</evidence>
<evidence type="ECO:0000313" key="8">
    <source>
        <dbReference type="Proteomes" id="UP000644507"/>
    </source>
</evidence>
<evidence type="ECO:0000256" key="5">
    <source>
        <dbReference type="SAM" id="MobiDB-lite"/>
    </source>
</evidence>
<dbReference type="InterPro" id="IPR053180">
    <property type="entry name" value="Ca-binding_acidic-repeat"/>
</dbReference>
<feature type="signal peptide" evidence="6">
    <location>
        <begin position="1"/>
        <end position="28"/>
    </location>
</feature>
<evidence type="ECO:0000256" key="2">
    <source>
        <dbReference type="ARBA" id="ARBA00022525"/>
    </source>
</evidence>
<dbReference type="EMBL" id="BMXI01000014">
    <property type="protein sequence ID" value="GHC61038.1"/>
    <property type="molecule type" value="Genomic_DNA"/>
</dbReference>
<feature type="region of interest" description="Disordered" evidence="5">
    <location>
        <begin position="282"/>
        <end position="443"/>
    </location>
</feature>